<evidence type="ECO:0000313" key="4">
    <source>
        <dbReference type="Proteomes" id="UP001165121"/>
    </source>
</evidence>
<proteinExistence type="predicted"/>
<dbReference type="EMBL" id="BSXT01002163">
    <property type="protein sequence ID" value="GMF47538.1"/>
    <property type="molecule type" value="Genomic_DNA"/>
</dbReference>
<gene>
    <name evidence="3" type="ORF">Pfra01_001800100</name>
</gene>
<name>A0A9W7D016_9STRA</name>
<dbReference type="Gene3D" id="3.40.630.30">
    <property type="match status" value="1"/>
</dbReference>
<evidence type="ECO:0000259" key="2">
    <source>
        <dbReference type="PROSITE" id="PS51186"/>
    </source>
</evidence>
<feature type="region of interest" description="Disordered" evidence="1">
    <location>
        <begin position="240"/>
        <end position="260"/>
    </location>
</feature>
<dbReference type="OrthoDB" id="41238at2759"/>
<dbReference type="InterPro" id="IPR000182">
    <property type="entry name" value="GNAT_dom"/>
</dbReference>
<dbReference type="Pfam" id="PF13302">
    <property type="entry name" value="Acetyltransf_3"/>
    <property type="match status" value="1"/>
</dbReference>
<evidence type="ECO:0000313" key="3">
    <source>
        <dbReference type="EMBL" id="GMF47538.1"/>
    </source>
</evidence>
<dbReference type="AlphaFoldDB" id="A0A9W7D016"/>
<reference evidence="3" key="1">
    <citation type="submission" date="2023-04" db="EMBL/GenBank/DDBJ databases">
        <title>Phytophthora fragariaefolia NBRC 109709.</title>
        <authorList>
            <person name="Ichikawa N."/>
            <person name="Sato H."/>
            <person name="Tonouchi N."/>
        </authorList>
    </citation>
    <scope>NUCLEOTIDE SEQUENCE</scope>
    <source>
        <strain evidence="3">NBRC 109709</strain>
    </source>
</reference>
<sequence>MKQEAVGLPVALGEQKPLLYDELLDKARTLGARPPPLGDGGVLQGRRVCVRDFSASGDAADLFAISCGQPRGGVFCDLRFDADEMVWRYLPHGPFASVAKLESFFSSEQADARHFVVTERESKLAIGMLTLGAHSPTNLRIEIMDVWLAPAFQGTTALTEVVLLLLKHLFESGYRRVEWKCDGHNVRARRAAHSLGFTFEGVMRKHRIIKNCNCDTVVFAAINSEWEVIEEHLQHKLQQALQKEEANAPADDETERKKIR</sequence>
<dbReference type="PROSITE" id="PS51186">
    <property type="entry name" value="GNAT"/>
    <property type="match status" value="1"/>
</dbReference>
<dbReference type="SUPFAM" id="SSF55729">
    <property type="entry name" value="Acyl-CoA N-acyltransferases (Nat)"/>
    <property type="match status" value="1"/>
</dbReference>
<evidence type="ECO:0000256" key="1">
    <source>
        <dbReference type="SAM" id="MobiDB-lite"/>
    </source>
</evidence>
<dbReference type="InterPro" id="IPR051908">
    <property type="entry name" value="Ribosomal_N-acetyltransferase"/>
</dbReference>
<protein>
    <submittedName>
        <fullName evidence="3">Unnamed protein product</fullName>
    </submittedName>
</protein>
<dbReference type="InterPro" id="IPR016181">
    <property type="entry name" value="Acyl_CoA_acyltransferase"/>
</dbReference>
<accession>A0A9W7D016</accession>
<comment type="caution">
    <text evidence="3">The sequence shown here is derived from an EMBL/GenBank/DDBJ whole genome shotgun (WGS) entry which is preliminary data.</text>
</comment>
<dbReference type="GO" id="GO:0008999">
    <property type="term" value="F:protein-N-terminal-alanine acetyltransferase activity"/>
    <property type="evidence" value="ECO:0007669"/>
    <property type="project" value="TreeGrafter"/>
</dbReference>
<dbReference type="Proteomes" id="UP001165121">
    <property type="component" value="Unassembled WGS sequence"/>
</dbReference>
<dbReference type="PANTHER" id="PTHR43441">
    <property type="entry name" value="RIBOSOMAL-PROTEIN-SERINE ACETYLTRANSFERASE"/>
    <property type="match status" value="1"/>
</dbReference>
<dbReference type="GO" id="GO:1990189">
    <property type="term" value="F:protein N-terminal-serine acetyltransferase activity"/>
    <property type="evidence" value="ECO:0007669"/>
    <property type="project" value="TreeGrafter"/>
</dbReference>
<keyword evidence="4" id="KW-1185">Reference proteome</keyword>
<dbReference type="PANTHER" id="PTHR43441:SF2">
    <property type="entry name" value="FAMILY ACETYLTRANSFERASE, PUTATIVE (AFU_ORTHOLOGUE AFUA_7G00850)-RELATED"/>
    <property type="match status" value="1"/>
</dbReference>
<organism evidence="3 4">
    <name type="scientific">Phytophthora fragariaefolia</name>
    <dbReference type="NCBI Taxonomy" id="1490495"/>
    <lineage>
        <taxon>Eukaryota</taxon>
        <taxon>Sar</taxon>
        <taxon>Stramenopiles</taxon>
        <taxon>Oomycota</taxon>
        <taxon>Peronosporomycetes</taxon>
        <taxon>Peronosporales</taxon>
        <taxon>Peronosporaceae</taxon>
        <taxon>Phytophthora</taxon>
    </lineage>
</organism>
<feature type="domain" description="N-acetyltransferase" evidence="2">
    <location>
        <begin position="73"/>
        <end position="215"/>
    </location>
</feature>